<comment type="similarity">
    <text evidence="1">Belongs to the APC1 family.</text>
</comment>
<gene>
    <name evidence="8" type="ORF">RHSIM_Rhsim05G0134800</name>
</gene>
<evidence type="ECO:0000256" key="4">
    <source>
        <dbReference type="ARBA" id="ARBA00022776"/>
    </source>
</evidence>
<dbReference type="GO" id="GO:0051301">
    <property type="term" value="P:cell division"/>
    <property type="evidence" value="ECO:0007669"/>
    <property type="project" value="UniProtKB-KW"/>
</dbReference>
<dbReference type="Pfam" id="PF21282">
    <property type="entry name" value="APC1_3rd"/>
    <property type="match status" value="1"/>
</dbReference>
<dbReference type="AlphaFoldDB" id="A0A834LP74"/>
<comment type="caution">
    <text evidence="8">The sequence shown here is derived from an EMBL/GenBank/DDBJ whole genome shotgun (WGS) entry which is preliminary data.</text>
</comment>
<feature type="compositionally biased region" description="Basic and acidic residues" evidence="6">
    <location>
        <begin position="296"/>
        <end position="308"/>
    </location>
</feature>
<evidence type="ECO:0000256" key="2">
    <source>
        <dbReference type="ARBA" id="ARBA00022618"/>
    </source>
</evidence>
<organism evidence="8 9">
    <name type="scientific">Rhododendron simsii</name>
    <name type="common">Sims's rhododendron</name>
    <dbReference type="NCBI Taxonomy" id="118357"/>
    <lineage>
        <taxon>Eukaryota</taxon>
        <taxon>Viridiplantae</taxon>
        <taxon>Streptophyta</taxon>
        <taxon>Embryophyta</taxon>
        <taxon>Tracheophyta</taxon>
        <taxon>Spermatophyta</taxon>
        <taxon>Magnoliopsida</taxon>
        <taxon>eudicotyledons</taxon>
        <taxon>Gunneridae</taxon>
        <taxon>Pentapetalae</taxon>
        <taxon>asterids</taxon>
        <taxon>Ericales</taxon>
        <taxon>Ericaceae</taxon>
        <taxon>Ericoideae</taxon>
        <taxon>Rhodoreae</taxon>
        <taxon>Rhododendron</taxon>
    </lineage>
</organism>
<keyword evidence="3" id="KW-0677">Repeat</keyword>
<evidence type="ECO:0000313" key="9">
    <source>
        <dbReference type="Proteomes" id="UP000626092"/>
    </source>
</evidence>
<dbReference type="Gene3D" id="1.25.10.10">
    <property type="entry name" value="Leucine-rich Repeat Variant"/>
    <property type="match status" value="1"/>
</dbReference>
<dbReference type="PANTHER" id="PTHR12827:SF3">
    <property type="entry name" value="ANAPHASE-PROMOTING COMPLEX SUBUNIT 1"/>
    <property type="match status" value="1"/>
</dbReference>
<dbReference type="GO" id="GO:0031145">
    <property type="term" value="P:anaphase-promoting complex-dependent catabolic process"/>
    <property type="evidence" value="ECO:0007669"/>
    <property type="project" value="TreeGrafter"/>
</dbReference>
<evidence type="ECO:0000256" key="6">
    <source>
        <dbReference type="SAM" id="MobiDB-lite"/>
    </source>
</evidence>
<keyword evidence="5" id="KW-0131">Cell cycle</keyword>
<accession>A0A834LP74</accession>
<evidence type="ECO:0000259" key="7">
    <source>
        <dbReference type="Pfam" id="PF21282"/>
    </source>
</evidence>
<name>A0A834LP74_RHOSS</name>
<dbReference type="GO" id="GO:0005680">
    <property type="term" value="C:anaphase-promoting complex"/>
    <property type="evidence" value="ECO:0007669"/>
    <property type="project" value="InterPro"/>
</dbReference>
<feature type="region of interest" description="Disordered" evidence="6">
    <location>
        <begin position="296"/>
        <end position="315"/>
    </location>
</feature>
<keyword evidence="9" id="KW-1185">Reference proteome</keyword>
<reference evidence="8" key="1">
    <citation type="submission" date="2019-11" db="EMBL/GenBank/DDBJ databases">
        <authorList>
            <person name="Liu Y."/>
            <person name="Hou J."/>
            <person name="Li T.-Q."/>
            <person name="Guan C.-H."/>
            <person name="Wu X."/>
            <person name="Wu H.-Z."/>
            <person name="Ling F."/>
            <person name="Zhang R."/>
            <person name="Shi X.-G."/>
            <person name="Ren J.-P."/>
            <person name="Chen E.-F."/>
            <person name="Sun J.-M."/>
        </authorList>
    </citation>
    <scope>NUCLEOTIDE SEQUENCE</scope>
    <source>
        <strain evidence="8">Adult_tree_wgs_1</strain>
        <tissue evidence="8">Leaves</tissue>
    </source>
</reference>
<dbReference type="InterPro" id="IPR048971">
    <property type="entry name" value="Apc1_3rd"/>
</dbReference>
<dbReference type="GO" id="GO:0070979">
    <property type="term" value="P:protein K11-linked ubiquitination"/>
    <property type="evidence" value="ECO:0007669"/>
    <property type="project" value="TreeGrafter"/>
</dbReference>
<dbReference type="InterPro" id="IPR011989">
    <property type="entry name" value="ARM-like"/>
</dbReference>
<feature type="domain" description="Anaphase-promoting complex subunit 1 beta-sandwich" evidence="7">
    <location>
        <begin position="962"/>
        <end position="1005"/>
    </location>
</feature>
<evidence type="ECO:0000256" key="3">
    <source>
        <dbReference type="ARBA" id="ARBA00022737"/>
    </source>
</evidence>
<dbReference type="GO" id="GO:0060090">
    <property type="term" value="F:molecular adaptor activity"/>
    <property type="evidence" value="ECO:0007669"/>
    <property type="project" value="TreeGrafter"/>
</dbReference>
<evidence type="ECO:0000256" key="5">
    <source>
        <dbReference type="ARBA" id="ARBA00023306"/>
    </source>
</evidence>
<dbReference type="Proteomes" id="UP000626092">
    <property type="component" value="Unassembled WGS sequence"/>
</dbReference>
<dbReference type="InterPro" id="IPR024990">
    <property type="entry name" value="Apc1"/>
</dbReference>
<dbReference type="PANTHER" id="PTHR12827">
    <property type="entry name" value="MEIOTIC CHECKPOINT REGULATOR TSG24 FAMILY MEMBER"/>
    <property type="match status" value="1"/>
</dbReference>
<dbReference type="EMBL" id="WJXA01000005">
    <property type="protein sequence ID" value="KAF7143142.1"/>
    <property type="molecule type" value="Genomic_DNA"/>
</dbReference>
<proteinExistence type="inferred from homology"/>
<evidence type="ECO:0000256" key="1">
    <source>
        <dbReference type="ARBA" id="ARBA00010547"/>
    </source>
</evidence>
<keyword evidence="2" id="KW-0132">Cell division</keyword>
<evidence type="ECO:0000313" key="8">
    <source>
        <dbReference type="EMBL" id="KAF7143142.1"/>
    </source>
</evidence>
<dbReference type="GO" id="GO:0007091">
    <property type="term" value="P:metaphase/anaphase transition of mitotic cell cycle"/>
    <property type="evidence" value="ECO:0007669"/>
    <property type="project" value="TreeGrafter"/>
</dbReference>
<protein>
    <recommendedName>
        <fullName evidence="7">Anaphase-promoting complex subunit 1 beta-sandwich domain-containing protein</fullName>
    </recommendedName>
</protein>
<dbReference type="OrthoDB" id="26401at2759"/>
<keyword evidence="4" id="KW-0498">Mitosis</keyword>
<sequence length="1006" mass="111244">MDGQRSLKLELCAGSTYSLLSKARSAPLLSLSLSSLSRLHGSSTLHLPPTLHSLEADHDNGILSAQNPTNVSSLILEPHRRLLPPPLPTRRPRVSFHLSDKELFRIKEQDVFDRAYSEDEIWNGEGGSYIFEFENFYDHDVCKEFVTSVGIYEEYFVCCVHGQACIEETGELQKLLKQFVLGGVLTEAVFWATKRTFAGKSSVHRAYLKFVPNKVMALFDLSQMSEKDFWTKYCRAEYLHSTKNAVAVAAAAGAAEDEELVAFLKCDDAWASEARHKIRRVDPTLDMEADEGDDYIHLPDHGMSRDGSDSATDSQYEEYGRSLSQVLNRHGAVVLEGRSIGKNLPSGVFCNVATESSCNFEELTVLAMVAERFGLQQLDLLPSGVSLPLRHEYILHLLPVMIPSSISDTIGSEDTKFEDGDSVDGSMTDGMEHIFNSTPQLRYGRDLLLNEAQLWQLAQRTTALPLGHGAFTLATTSTLLTEAFAVPKLVLAGRLPAQQNAIDMDKEEPNVIHAGLLLALGLHGHLRVLTITDIYQYYLQENESTTVGLMLGLAASYRGAMQPAISKFLDPDFSIIVLLLAYSGSMSLAWSREWQSLYVDIPARHSSSFPELELPTLLQGCPAIHSIIYPCEAHRITNKELGHLRIELPGFNAEVGRRSEGDNVLEREGYAVSAGFSLGLVALGRGEDALGFIDTFVERLFQYVGGKEPHNERSLLMTLSTDDHNRAAGQMMDGMPVNVDVTAFGAIIALALMFLKSESELVFSRLSIPRTHFDLQYVRPDFIMFCVIAWNLIMWSRVHPPKDWIQSQIPEIVRNGIRGLGDEMGGVDEMDAEAIVQAYVNIVVGSCISIGNSTTKHSLSVPSILCYCRLSSDETVSFSVHNGFGSCDILVEPSKGNLLNDKMFLLEVVITQFQIKPVCVRSGSTLLNGLSHYVDQGALEICLHLIVLSLSVALYVLATEARWLQTVDVDTGLPVYAPLEMTIKETEHYGETSFCEVTPCILPEVG</sequence>